<feature type="transmembrane region" description="Helical" evidence="1">
    <location>
        <begin position="118"/>
        <end position="137"/>
    </location>
</feature>
<evidence type="ECO:0000256" key="1">
    <source>
        <dbReference type="SAM" id="Phobius"/>
    </source>
</evidence>
<dbReference type="AlphaFoldDB" id="A0AAX6MQ53"/>
<evidence type="ECO:0000313" key="3">
    <source>
        <dbReference type="Proteomes" id="UP001369815"/>
    </source>
</evidence>
<evidence type="ECO:0000313" key="2">
    <source>
        <dbReference type="EMBL" id="KAK6954765.1"/>
    </source>
</evidence>
<feature type="transmembrane region" description="Helical" evidence="1">
    <location>
        <begin position="58"/>
        <end position="80"/>
    </location>
</feature>
<dbReference type="EMBL" id="JBANMG010000004">
    <property type="protein sequence ID" value="KAK6954765.1"/>
    <property type="molecule type" value="Genomic_DNA"/>
</dbReference>
<name>A0AAX6MQ53_9PEZI</name>
<dbReference type="Proteomes" id="UP001369815">
    <property type="component" value="Unassembled WGS sequence"/>
</dbReference>
<feature type="transmembrane region" description="Helical" evidence="1">
    <location>
        <begin position="195"/>
        <end position="222"/>
    </location>
</feature>
<sequence>METFYFVPVPVVGTDANPLFQSMFHTSVFCLSILAWVDYFQWSSYPLDPERRQIIDEIVAMAPTPPTFHGFVWVLFAYVWCHCRFIRLPSFMKTHTFTRTPPRSKFLPNELLVVQAEYWAGIIMLILILQLQIFLWWTRAALITEELGNADDKAFGTLHPQIQLLVRRALSLFVHWALLSTYGVFFAVANEVHRIIRLVLGSVVSTILLLPLFVFILVVAFLL</sequence>
<keyword evidence="1" id="KW-0812">Transmembrane</keyword>
<gene>
    <name evidence="2" type="ORF">Daesc_004734</name>
</gene>
<accession>A0AAX6MQ53</accession>
<protein>
    <submittedName>
        <fullName evidence="2">Uncharacterized protein</fullName>
    </submittedName>
</protein>
<organism evidence="2 3">
    <name type="scientific">Daldinia eschscholtzii</name>
    <dbReference type="NCBI Taxonomy" id="292717"/>
    <lineage>
        <taxon>Eukaryota</taxon>
        <taxon>Fungi</taxon>
        <taxon>Dikarya</taxon>
        <taxon>Ascomycota</taxon>
        <taxon>Pezizomycotina</taxon>
        <taxon>Sordariomycetes</taxon>
        <taxon>Xylariomycetidae</taxon>
        <taxon>Xylariales</taxon>
        <taxon>Hypoxylaceae</taxon>
        <taxon>Daldinia</taxon>
    </lineage>
</organism>
<comment type="caution">
    <text evidence="2">The sequence shown here is derived from an EMBL/GenBank/DDBJ whole genome shotgun (WGS) entry which is preliminary data.</text>
</comment>
<reference evidence="2 3" key="1">
    <citation type="journal article" date="2024" name="Front Chem Biol">
        <title>Unveiling the potential of Daldinia eschscholtzii MFLUCC 19-0629 through bioactivity and bioinformatics studies for enhanced sustainable agriculture production.</title>
        <authorList>
            <person name="Brooks S."/>
            <person name="Weaver J.A."/>
            <person name="Klomchit A."/>
            <person name="Alharthi S.A."/>
            <person name="Onlamun T."/>
            <person name="Nurani R."/>
            <person name="Vong T.K."/>
            <person name="Alberti F."/>
            <person name="Greco C."/>
        </authorList>
    </citation>
    <scope>NUCLEOTIDE SEQUENCE [LARGE SCALE GENOMIC DNA]</scope>
    <source>
        <strain evidence="2">MFLUCC 19-0629</strain>
    </source>
</reference>
<keyword evidence="1" id="KW-0472">Membrane</keyword>
<proteinExistence type="predicted"/>
<keyword evidence="1" id="KW-1133">Transmembrane helix</keyword>
<keyword evidence="3" id="KW-1185">Reference proteome</keyword>
<feature type="transmembrane region" description="Helical" evidence="1">
    <location>
        <begin position="169"/>
        <end position="189"/>
    </location>
</feature>